<gene>
    <name evidence="2" type="ORF">HPB52_003139</name>
</gene>
<evidence type="ECO:0000256" key="1">
    <source>
        <dbReference type="SAM" id="MobiDB-lite"/>
    </source>
</evidence>
<sequence length="140" mass="15072">MDAAPGGKPAIIHPKHLHLHISPCSGSSPPPPLGGTPQPYPPLTTIQAESLVSLPHRSAYHRSSCLLSPPSGSTHGKTQRALRRAYYAYQGPTSQLANDLCDHYLCRTVDPMSPEYICSGLHNTELDAPFTLPDLRAAEV</sequence>
<dbReference type="Proteomes" id="UP000821837">
    <property type="component" value="Chromosome 5"/>
</dbReference>
<name>A0A9D4SVH2_RHISA</name>
<keyword evidence="3" id="KW-1185">Reference proteome</keyword>
<accession>A0A9D4SVH2</accession>
<comment type="caution">
    <text evidence="2">The sequence shown here is derived from an EMBL/GenBank/DDBJ whole genome shotgun (WGS) entry which is preliminary data.</text>
</comment>
<evidence type="ECO:0000313" key="3">
    <source>
        <dbReference type="Proteomes" id="UP000821837"/>
    </source>
</evidence>
<reference evidence="2" key="1">
    <citation type="journal article" date="2020" name="Cell">
        <title>Large-Scale Comparative Analyses of Tick Genomes Elucidate Their Genetic Diversity and Vector Capacities.</title>
        <authorList>
            <consortium name="Tick Genome and Microbiome Consortium (TIGMIC)"/>
            <person name="Jia N."/>
            <person name="Wang J."/>
            <person name="Shi W."/>
            <person name="Du L."/>
            <person name="Sun Y."/>
            <person name="Zhan W."/>
            <person name="Jiang J.F."/>
            <person name="Wang Q."/>
            <person name="Zhang B."/>
            <person name="Ji P."/>
            <person name="Bell-Sakyi L."/>
            <person name="Cui X.M."/>
            <person name="Yuan T.T."/>
            <person name="Jiang B.G."/>
            <person name="Yang W.F."/>
            <person name="Lam T.T."/>
            <person name="Chang Q.C."/>
            <person name="Ding S.J."/>
            <person name="Wang X.J."/>
            <person name="Zhu J.G."/>
            <person name="Ruan X.D."/>
            <person name="Zhao L."/>
            <person name="Wei J.T."/>
            <person name="Ye R.Z."/>
            <person name="Que T.C."/>
            <person name="Du C.H."/>
            <person name="Zhou Y.H."/>
            <person name="Cheng J.X."/>
            <person name="Dai P.F."/>
            <person name="Guo W.B."/>
            <person name="Han X.H."/>
            <person name="Huang E.J."/>
            <person name="Li L.F."/>
            <person name="Wei W."/>
            <person name="Gao Y.C."/>
            <person name="Liu J.Z."/>
            <person name="Shao H.Z."/>
            <person name="Wang X."/>
            <person name="Wang C.C."/>
            <person name="Yang T.C."/>
            <person name="Huo Q.B."/>
            <person name="Li W."/>
            <person name="Chen H.Y."/>
            <person name="Chen S.E."/>
            <person name="Zhou L.G."/>
            <person name="Ni X.B."/>
            <person name="Tian J.H."/>
            <person name="Sheng Y."/>
            <person name="Liu T."/>
            <person name="Pan Y.S."/>
            <person name="Xia L.Y."/>
            <person name="Li J."/>
            <person name="Zhao F."/>
            <person name="Cao W.C."/>
        </authorList>
    </citation>
    <scope>NUCLEOTIDE SEQUENCE</scope>
    <source>
        <strain evidence="2">Rsan-2018</strain>
    </source>
</reference>
<protein>
    <submittedName>
        <fullName evidence="2">Uncharacterized protein</fullName>
    </submittedName>
</protein>
<dbReference type="AlphaFoldDB" id="A0A9D4SVH2"/>
<proteinExistence type="predicted"/>
<reference evidence="2" key="2">
    <citation type="submission" date="2021-09" db="EMBL/GenBank/DDBJ databases">
        <authorList>
            <person name="Jia N."/>
            <person name="Wang J."/>
            <person name="Shi W."/>
            <person name="Du L."/>
            <person name="Sun Y."/>
            <person name="Zhan W."/>
            <person name="Jiang J."/>
            <person name="Wang Q."/>
            <person name="Zhang B."/>
            <person name="Ji P."/>
            <person name="Sakyi L.B."/>
            <person name="Cui X."/>
            <person name="Yuan T."/>
            <person name="Jiang B."/>
            <person name="Yang W."/>
            <person name="Lam T.T.-Y."/>
            <person name="Chang Q."/>
            <person name="Ding S."/>
            <person name="Wang X."/>
            <person name="Zhu J."/>
            <person name="Ruan X."/>
            <person name="Zhao L."/>
            <person name="Wei J."/>
            <person name="Que T."/>
            <person name="Du C."/>
            <person name="Cheng J."/>
            <person name="Dai P."/>
            <person name="Han X."/>
            <person name="Huang E."/>
            <person name="Gao Y."/>
            <person name="Liu J."/>
            <person name="Shao H."/>
            <person name="Ye R."/>
            <person name="Li L."/>
            <person name="Wei W."/>
            <person name="Wang X."/>
            <person name="Wang C."/>
            <person name="Huo Q."/>
            <person name="Li W."/>
            <person name="Guo W."/>
            <person name="Chen H."/>
            <person name="Chen S."/>
            <person name="Zhou L."/>
            <person name="Zhou L."/>
            <person name="Ni X."/>
            <person name="Tian J."/>
            <person name="Zhou Y."/>
            <person name="Sheng Y."/>
            <person name="Liu T."/>
            <person name="Pan Y."/>
            <person name="Xia L."/>
            <person name="Li J."/>
            <person name="Zhao F."/>
            <person name="Cao W."/>
        </authorList>
    </citation>
    <scope>NUCLEOTIDE SEQUENCE</scope>
    <source>
        <strain evidence="2">Rsan-2018</strain>
        <tissue evidence="2">Larvae</tissue>
    </source>
</reference>
<organism evidence="2 3">
    <name type="scientific">Rhipicephalus sanguineus</name>
    <name type="common">Brown dog tick</name>
    <name type="synonym">Ixodes sanguineus</name>
    <dbReference type="NCBI Taxonomy" id="34632"/>
    <lineage>
        <taxon>Eukaryota</taxon>
        <taxon>Metazoa</taxon>
        <taxon>Ecdysozoa</taxon>
        <taxon>Arthropoda</taxon>
        <taxon>Chelicerata</taxon>
        <taxon>Arachnida</taxon>
        <taxon>Acari</taxon>
        <taxon>Parasitiformes</taxon>
        <taxon>Ixodida</taxon>
        <taxon>Ixodoidea</taxon>
        <taxon>Ixodidae</taxon>
        <taxon>Rhipicephalinae</taxon>
        <taxon>Rhipicephalus</taxon>
        <taxon>Rhipicephalus</taxon>
    </lineage>
</organism>
<dbReference type="EMBL" id="JABSTV010001251">
    <property type="protein sequence ID" value="KAH7950931.1"/>
    <property type="molecule type" value="Genomic_DNA"/>
</dbReference>
<feature type="compositionally biased region" description="Pro residues" evidence="1">
    <location>
        <begin position="28"/>
        <end position="42"/>
    </location>
</feature>
<feature type="region of interest" description="Disordered" evidence="1">
    <location>
        <begin position="22"/>
        <end position="42"/>
    </location>
</feature>
<evidence type="ECO:0000313" key="2">
    <source>
        <dbReference type="EMBL" id="KAH7950931.1"/>
    </source>
</evidence>